<dbReference type="PANTHER" id="PTHR46877:SF20">
    <property type="entry name" value="RECEPTOR PROTEIN-TYROSINE KINASE"/>
    <property type="match status" value="1"/>
</dbReference>
<dbReference type="InterPro" id="IPR001245">
    <property type="entry name" value="Ser-Thr/Tyr_kinase_cat_dom"/>
</dbReference>
<dbReference type="InterPro" id="IPR050449">
    <property type="entry name" value="Ephrin_rcpt_TKs"/>
</dbReference>
<dbReference type="FunFam" id="1.10.150.50:FF:000029">
    <property type="entry name" value="Ephrin type-A receptor 1"/>
    <property type="match status" value="1"/>
</dbReference>
<keyword evidence="8" id="KW-0325">Glycoprotein</keyword>
<evidence type="ECO:0000256" key="3">
    <source>
        <dbReference type="ARBA" id="ARBA00022741"/>
    </source>
</evidence>
<feature type="domain" description="SAM" evidence="9">
    <location>
        <begin position="78"/>
        <end position="142"/>
    </location>
</feature>
<dbReference type="STRING" id="8022.A0A060XNF5"/>
<dbReference type="GO" id="GO:0005005">
    <property type="term" value="F:transmembrane-ephrin receptor activity"/>
    <property type="evidence" value="ECO:0007669"/>
    <property type="project" value="TreeGrafter"/>
</dbReference>
<dbReference type="GO" id="GO:0007155">
    <property type="term" value="P:cell adhesion"/>
    <property type="evidence" value="ECO:0007669"/>
    <property type="project" value="UniProtKB-KW"/>
</dbReference>
<evidence type="ECO:0000256" key="1">
    <source>
        <dbReference type="ARBA" id="ARBA00004251"/>
    </source>
</evidence>
<dbReference type="Pfam" id="PF07714">
    <property type="entry name" value="PK_Tyr_Ser-Thr"/>
    <property type="match status" value="1"/>
</dbReference>
<dbReference type="Gene3D" id="1.10.150.50">
    <property type="entry name" value="Transcription Factor, Ets-1"/>
    <property type="match status" value="1"/>
</dbReference>
<gene>
    <name evidence="10" type="ORF">GSONMT00058879001</name>
</gene>
<dbReference type="GO" id="GO:0005886">
    <property type="term" value="C:plasma membrane"/>
    <property type="evidence" value="ECO:0007669"/>
    <property type="project" value="UniProtKB-SubCell"/>
</dbReference>
<sequence length="229" mass="26064">MKAINEAFRLPAPMDCPSTVYQLMLQCWLQDRSKRPRFPDIVNILDKLLRSPESLKTIAYFDPRVSIRLPSTSGCDGSPFRSVPEWLESIKMSQYTESFACAGITTMDQVLSMRHEDIRNIGVRLPGHMKRIAYSIVGLKDQTSSLSVCSTCETPNLRFPQNRTALTTLFHCHIEWGNGTSWVEHVVIMAELCCFRLVSGMTEEDLACQPLRKDGHVKPYMSVLHDKRP</sequence>
<dbReference type="Gene3D" id="1.10.510.10">
    <property type="entry name" value="Transferase(Phosphotransferase) domain 1"/>
    <property type="match status" value="1"/>
</dbReference>
<dbReference type="PROSITE" id="PS50105">
    <property type="entry name" value="SAM_DOMAIN"/>
    <property type="match status" value="1"/>
</dbReference>
<dbReference type="AlphaFoldDB" id="A0A060XNF5"/>
<evidence type="ECO:0000256" key="7">
    <source>
        <dbReference type="ARBA" id="ARBA00023170"/>
    </source>
</evidence>
<protein>
    <recommendedName>
        <fullName evidence="9">SAM domain-containing protein</fullName>
    </recommendedName>
</protein>
<proteinExistence type="predicted"/>
<dbReference type="SUPFAM" id="SSF47769">
    <property type="entry name" value="SAM/Pointed domain"/>
    <property type="match status" value="1"/>
</dbReference>
<dbReference type="SUPFAM" id="SSF56112">
    <property type="entry name" value="Protein kinase-like (PK-like)"/>
    <property type="match status" value="1"/>
</dbReference>
<dbReference type="PaxDb" id="8022-A0A060XNF5"/>
<keyword evidence="7" id="KW-0675">Receptor</keyword>
<evidence type="ECO:0000256" key="5">
    <source>
        <dbReference type="ARBA" id="ARBA00022889"/>
    </source>
</evidence>
<keyword evidence="5" id="KW-0130">Cell adhesion</keyword>
<keyword evidence="3" id="KW-0547">Nucleotide-binding</keyword>
<evidence type="ECO:0000256" key="4">
    <source>
        <dbReference type="ARBA" id="ARBA00022840"/>
    </source>
</evidence>
<evidence type="ECO:0000259" key="9">
    <source>
        <dbReference type="PROSITE" id="PS50105"/>
    </source>
</evidence>
<dbReference type="InterPro" id="IPR001660">
    <property type="entry name" value="SAM"/>
</dbReference>
<dbReference type="SMART" id="SM00454">
    <property type="entry name" value="SAM"/>
    <property type="match status" value="1"/>
</dbReference>
<dbReference type="GO" id="GO:0005524">
    <property type="term" value="F:ATP binding"/>
    <property type="evidence" value="ECO:0007669"/>
    <property type="project" value="UniProtKB-KW"/>
</dbReference>
<keyword evidence="4" id="KW-0067">ATP-binding</keyword>
<dbReference type="GO" id="GO:0007411">
    <property type="term" value="P:axon guidance"/>
    <property type="evidence" value="ECO:0007669"/>
    <property type="project" value="TreeGrafter"/>
</dbReference>
<evidence type="ECO:0000256" key="6">
    <source>
        <dbReference type="ARBA" id="ARBA00023136"/>
    </source>
</evidence>
<name>A0A060XNF5_ONCMY</name>
<dbReference type="PANTHER" id="PTHR46877">
    <property type="entry name" value="EPH RECEPTOR A5"/>
    <property type="match status" value="1"/>
</dbReference>
<evidence type="ECO:0000256" key="2">
    <source>
        <dbReference type="ARBA" id="ARBA00022475"/>
    </source>
</evidence>
<dbReference type="EMBL" id="FR905328">
    <property type="protein sequence ID" value="CDQ78430.1"/>
    <property type="molecule type" value="Genomic_DNA"/>
</dbReference>
<dbReference type="InterPro" id="IPR013761">
    <property type="entry name" value="SAM/pointed_sf"/>
</dbReference>
<accession>A0A060XNF5</accession>
<comment type="subcellular location">
    <subcellularLocation>
        <location evidence="1">Cell membrane</location>
        <topology evidence="1">Single-pass type I membrane protein</topology>
    </subcellularLocation>
</comment>
<organism evidence="10 11">
    <name type="scientific">Oncorhynchus mykiss</name>
    <name type="common">Rainbow trout</name>
    <name type="synonym">Salmo gairdneri</name>
    <dbReference type="NCBI Taxonomy" id="8022"/>
    <lineage>
        <taxon>Eukaryota</taxon>
        <taxon>Metazoa</taxon>
        <taxon>Chordata</taxon>
        <taxon>Craniata</taxon>
        <taxon>Vertebrata</taxon>
        <taxon>Euteleostomi</taxon>
        <taxon>Actinopterygii</taxon>
        <taxon>Neopterygii</taxon>
        <taxon>Teleostei</taxon>
        <taxon>Protacanthopterygii</taxon>
        <taxon>Salmoniformes</taxon>
        <taxon>Salmonidae</taxon>
        <taxon>Salmoninae</taxon>
        <taxon>Oncorhynchus</taxon>
    </lineage>
</organism>
<dbReference type="InterPro" id="IPR011009">
    <property type="entry name" value="Kinase-like_dom_sf"/>
</dbReference>
<dbReference type="Proteomes" id="UP000193380">
    <property type="component" value="Unassembled WGS sequence"/>
</dbReference>
<evidence type="ECO:0000313" key="11">
    <source>
        <dbReference type="Proteomes" id="UP000193380"/>
    </source>
</evidence>
<evidence type="ECO:0000313" key="10">
    <source>
        <dbReference type="EMBL" id="CDQ78430.1"/>
    </source>
</evidence>
<keyword evidence="6" id="KW-0472">Membrane</keyword>
<dbReference type="Pfam" id="PF00536">
    <property type="entry name" value="SAM_1"/>
    <property type="match status" value="1"/>
</dbReference>
<evidence type="ECO:0000256" key="8">
    <source>
        <dbReference type="ARBA" id="ARBA00023180"/>
    </source>
</evidence>
<keyword evidence="2" id="KW-1003">Cell membrane</keyword>
<reference evidence="10" key="1">
    <citation type="journal article" date="2014" name="Nat. Commun.">
        <title>The rainbow trout genome provides novel insights into evolution after whole-genome duplication in vertebrates.</title>
        <authorList>
            <person name="Berthelot C."/>
            <person name="Brunet F."/>
            <person name="Chalopin D."/>
            <person name="Juanchich A."/>
            <person name="Bernard M."/>
            <person name="Noel B."/>
            <person name="Bento P."/>
            <person name="Da Silva C."/>
            <person name="Labadie K."/>
            <person name="Alberti A."/>
            <person name="Aury J.M."/>
            <person name="Louis A."/>
            <person name="Dehais P."/>
            <person name="Bardou P."/>
            <person name="Montfort J."/>
            <person name="Klopp C."/>
            <person name="Cabau C."/>
            <person name="Gaspin C."/>
            <person name="Thorgaard G.H."/>
            <person name="Boussaha M."/>
            <person name="Quillet E."/>
            <person name="Guyomard R."/>
            <person name="Galiana D."/>
            <person name="Bobe J."/>
            <person name="Volff J.N."/>
            <person name="Genet C."/>
            <person name="Wincker P."/>
            <person name="Jaillon O."/>
            <person name="Roest Crollius H."/>
            <person name="Guiguen Y."/>
        </authorList>
    </citation>
    <scope>NUCLEOTIDE SEQUENCE [LARGE SCALE GENOMIC DNA]</scope>
</reference>
<dbReference type="GO" id="GO:0030425">
    <property type="term" value="C:dendrite"/>
    <property type="evidence" value="ECO:0007669"/>
    <property type="project" value="TreeGrafter"/>
</dbReference>
<reference evidence="10" key="2">
    <citation type="submission" date="2014-03" db="EMBL/GenBank/DDBJ databases">
        <authorList>
            <person name="Genoscope - CEA"/>
        </authorList>
    </citation>
    <scope>NUCLEOTIDE SEQUENCE</scope>
</reference>